<name>A0A0B7MQZ5_9FIRM</name>
<dbReference type="Gene3D" id="3.60.21.10">
    <property type="match status" value="1"/>
</dbReference>
<dbReference type="InterPro" id="IPR050126">
    <property type="entry name" value="Ap4A_hydrolase"/>
</dbReference>
<dbReference type="InterPro" id="IPR029052">
    <property type="entry name" value="Metallo-depent_PP-like"/>
</dbReference>
<reference evidence="4" key="1">
    <citation type="submission" date="2015-01" db="EMBL/GenBank/DDBJ databases">
        <authorList>
            <person name="Manzoor Shahid"/>
            <person name="Zubair Saima"/>
        </authorList>
    </citation>
    <scope>NUCLEOTIDE SEQUENCE [LARGE SCALE GENOMIC DNA]</scope>
    <source>
        <strain evidence="4">Sp3</strain>
    </source>
</reference>
<feature type="domain" description="Calcineurin-like phosphoesterase" evidence="2">
    <location>
        <begin position="1"/>
        <end position="210"/>
    </location>
</feature>
<dbReference type="Proteomes" id="UP000046155">
    <property type="component" value="Unassembled WGS sequence"/>
</dbReference>
<dbReference type="RefSeq" id="WP_044666185.1">
    <property type="nucleotide sequence ID" value="NZ_CDRZ01000288.1"/>
</dbReference>
<gene>
    <name evidence="3" type="ORF">SSCH_870026</name>
</gene>
<dbReference type="InterPro" id="IPR024654">
    <property type="entry name" value="Calcineurin-like_PHP_lpxH"/>
</dbReference>
<dbReference type="SUPFAM" id="SSF56300">
    <property type="entry name" value="Metallo-dependent phosphatases"/>
    <property type="match status" value="1"/>
</dbReference>
<evidence type="ECO:0000259" key="2">
    <source>
        <dbReference type="Pfam" id="PF12850"/>
    </source>
</evidence>
<dbReference type="OrthoDB" id="9800565at2"/>
<dbReference type="EMBL" id="CDRZ01000288">
    <property type="protein sequence ID" value="CEO90426.1"/>
    <property type="molecule type" value="Genomic_DNA"/>
</dbReference>
<dbReference type="PIRSF" id="PIRSF000883">
    <property type="entry name" value="Pesterase_MJ0912"/>
    <property type="match status" value="1"/>
</dbReference>
<dbReference type="PANTHER" id="PTHR42850:SF2">
    <property type="entry name" value="BLL5683 PROTEIN"/>
    <property type="match status" value="1"/>
</dbReference>
<dbReference type="GO" id="GO:0005737">
    <property type="term" value="C:cytoplasm"/>
    <property type="evidence" value="ECO:0007669"/>
    <property type="project" value="TreeGrafter"/>
</dbReference>
<comment type="similarity">
    <text evidence="1">Belongs to the metallophosphoesterase superfamily. YfcE family.</text>
</comment>
<evidence type="ECO:0000256" key="1">
    <source>
        <dbReference type="ARBA" id="ARBA00008950"/>
    </source>
</evidence>
<dbReference type="Pfam" id="PF12850">
    <property type="entry name" value="Metallophos_2"/>
    <property type="match status" value="1"/>
</dbReference>
<proteinExistence type="inferred from homology"/>
<dbReference type="AlphaFoldDB" id="A0A0B7MQZ5"/>
<keyword evidence="4" id="KW-1185">Reference proteome</keyword>
<protein>
    <recommendedName>
        <fullName evidence="2">Calcineurin-like phosphoesterase domain-containing protein</fullName>
    </recommendedName>
</protein>
<dbReference type="GO" id="GO:0016791">
    <property type="term" value="F:phosphatase activity"/>
    <property type="evidence" value="ECO:0007669"/>
    <property type="project" value="TreeGrafter"/>
</dbReference>
<sequence>MRYAIVSDIHANLEALRAVLKDIKAQRVDKIICLGDIVGYYADPNSCTKLCRNSGFICIRGNHDDAAIELCDIDDFNPIAQTALLWTAKKLKQEHKDWLRELPEQLVIDEQFLAVHGAPWDPYAYIFSSGGALQAFSCMRSNYPSITLCFFGHTHQRALYTSEESAITEVAEGTRYTLSDRGLFLINPGSVGQSRDGRPGASYIIYNTKEQEIEFRHVPYNIELTQRKVAAAELPMMLAERLSLGY</sequence>
<organism evidence="3 4">
    <name type="scientific">Syntrophaceticus schinkii</name>
    <dbReference type="NCBI Taxonomy" id="499207"/>
    <lineage>
        <taxon>Bacteria</taxon>
        <taxon>Bacillati</taxon>
        <taxon>Bacillota</taxon>
        <taxon>Clostridia</taxon>
        <taxon>Thermoanaerobacterales</taxon>
        <taxon>Thermoanaerobacterales Family III. Incertae Sedis</taxon>
        <taxon>Syntrophaceticus</taxon>
    </lineage>
</organism>
<dbReference type="PANTHER" id="PTHR42850">
    <property type="entry name" value="METALLOPHOSPHOESTERASE"/>
    <property type="match status" value="1"/>
</dbReference>
<accession>A0A0B7MQZ5</accession>
<dbReference type="InterPro" id="IPR011152">
    <property type="entry name" value="Pesterase_MJ0912"/>
</dbReference>
<evidence type="ECO:0000313" key="4">
    <source>
        <dbReference type="Proteomes" id="UP000046155"/>
    </source>
</evidence>
<evidence type="ECO:0000313" key="3">
    <source>
        <dbReference type="EMBL" id="CEO90426.1"/>
    </source>
</evidence>